<keyword evidence="7" id="KW-1185">Reference proteome</keyword>
<dbReference type="GO" id="GO:0005829">
    <property type="term" value="C:cytosol"/>
    <property type="evidence" value="ECO:0007669"/>
    <property type="project" value="TreeGrafter"/>
</dbReference>
<dbReference type="PANTHER" id="PTHR47959:SF19">
    <property type="entry name" value="NUCLEOLAR RNA HELICASE 2-A"/>
    <property type="match status" value="1"/>
</dbReference>
<dbReference type="GO" id="GO:0016787">
    <property type="term" value="F:hydrolase activity"/>
    <property type="evidence" value="ECO:0007669"/>
    <property type="project" value="UniProtKB-KW"/>
</dbReference>
<dbReference type="InterPro" id="IPR011545">
    <property type="entry name" value="DEAD/DEAH_box_helicase_dom"/>
</dbReference>
<feature type="domain" description="Helicase ATP-binding" evidence="5">
    <location>
        <begin position="75"/>
        <end position="254"/>
    </location>
</feature>
<evidence type="ECO:0000259" key="5">
    <source>
        <dbReference type="PROSITE" id="PS51192"/>
    </source>
</evidence>
<name>A0A8E0S728_9TREM</name>
<comment type="caution">
    <text evidence="6">The sequence shown here is derived from an EMBL/GenBank/DDBJ whole genome shotgun (WGS) entry which is preliminary data.</text>
</comment>
<dbReference type="PANTHER" id="PTHR47959">
    <property type="entry name" value="ATP-DEPENDENT RNA HELICASE RHLE-RELATED"/>
    <property type="match status" value="1"/>
</dbReference>
<dbReference type="PROSITE" id="PS51192">
    <property type="entry name" value="HELICASE_ATP_BIND_1"/>
    <property type="match status" value="1"/>
</dbReference>
<keyword evidence="3 6" id="KW-0347">Helicase</keyword>
<evidence type="ECO:0000313" key="7">
    <source>
        <dbReference type="Proteomes" id="UP000728185"/>
    </source>
</evidence>
<evidence type="ECO:0000256" key="4">
    <source>
        <dbReference type="ARBA" id="ARBA00022840"/>
    </source>
</evidence>
<dbReference type="GO" id="GO:0003676">
    <property type="term" value="F:nucleic acid binding"/>
    <property type="evidence" value="ECO:0007669"/>
    <property type="project" value="InterPro"/>
</dbReference>
<dbReference type="InterPro" id="IPR027417">
    <property type="entry name" value="P-loop_NTPase"/>
</dbReference>
<dbReference type="OrthoDB" id="4255at2759"/>
<dbReference type="InterPro" id="IPR044742">
    <property type="entry name" value="DEAD/DEAH_RhlB"/>
</dbReference>
<evidence type="ECO:0000256" key="1">
    <source>
        <dbReference type="ARBA" id="ARBA00022741"/>
    </source>
</evidence>
<dbReference type="CDD" id="cd00268">
    <property type="entry name" value="DEADc"/>
    <property type="match status" value="1"/>
</dbReference>
<dbReference type="InterPro" id="IPR014001">
    <property type="entry name" value="Helicase_ATP-bd"/>
</dbReference>
<reference evidence="6" key="1">
    <citation type="submission" date="2019-05" db="EMBL/GenBank/DDBJ databases">
        <title>Annotation for the trematode Fasciolopsis buski.</title>
        <authorList>
            <person name="Choi Y.-J."/>
        </authorList>
    </citation>
    <scope>NUCLEOTIDE SEQUENCE</scope>
    <source>
        <strain evidence="6">HT</strain>
        <tissue evidence="6">Whole worm</tissue>
    </source>
</reference>
<dbReference type="EMBL" id="LUCM01000908">
    <property type="protein sequence ID" value="KAA0199798.1"/>
    <property type="molecule type" value="Genomic_DNA"/>
</dbReference>
<protein>
    <submittedName>
        <fullName evidence="6">Nucleolar RNA helicase 2</fullName>
    </submittedName>
</protein>
<accession>A0A8E0S728</accession>
<dbReference type="Gene3D" id="3.40.50.300">
    <property type="entry name" value="P-loop containing nucleotide triphosphate hydrolases"/>
    <property type="match status" value="2"/>
</dbReference>
<dbReference type="GO" id="GO:0005524">
    <property type="term" value="F:ATP binding"/>
    <property type="evidence" value="ECO:0007669"/>
    <property type="project" value="UniProtKB-KW"/>
</dbReference>
<gene>
    <name evidence="6" type="ORF">FBUS_05000</name>
</gene>
<dbReference type="Proteomes" id="UP000728185">
    <property type="component" value="Unassembled WGS sequence"/>
</dbReference>
<dbReference type="InterPro" id="IPR050079">
    <property type="entry name" value="DEAD_box_RNA_helicase"/>
</dbReference>
<keyword evidence="4" id="KW-0067">ATP-binding</keyword>
<evidence type="ECO:0000256" key="2">
    <source>
        <dbReference type="ARBA" id="ARBA00022801"/>
    </source>
</evidence>
<dbReference type="AlphaFoldDB" id="A0A8E0S728"/>
<dbReference type="GO" id="GO:0003724">
    <property type="term" value="F:RNA helicase activity"/>
    <property type="evidence" value="ECO:0007669"/>
    <property type="project" value="TreeGrafter"/>
</dbReference>
<sequence length="379" mass="41220">MAVGGLTLPAAGVRLPMPSSSEPVCNRGDFTRFKISVQLQERLKDRGISSLFPVQYMSYESIASGKDAVVLAREFVSANSQVFHFLCLGTGTGKTLAFSLPLVGNILSTSKTRSHGREPVALVLAPTRELVSQIASDFKSLCGNDLDVQAIYGGVSLGPQCKALRTGVDIVVGTPGRVIDLLEKSVLSLASIKYVVLDEVDRMLDMGFSQDVDSILRNIYADVKDKPQTLLFSATLPAWVASVSKTYLSENAERICLIQKEETKASSNVTVICLSTLTRNNQHLALPCPYKERASTMADIIRAYCPNKQSRCIVFCDRKKDADELATHASMNSDCHVFHGDVPQDKRELILQVSLLGSSLHTGFGMNFTGCFPMKSVAD</sequence>
<organism evidence="6 7">
    <name type="scientific">Fasciolopsis buskii</name>
    <dbReference type="NCBI Taxonomy" id="27845"/>
    <lineage>
        <taxon>Eukaryota</taxon>
        <taxon>Metazoa</taxon>
        <taxon>Spiralia</taxon>
        <taxon>Lophotrochozoa</taxon>
        <taxon>Platyhelminthes</taxon>
        <taxon>Trematoda</taxon>
        <taxon>Digenea</taxon>
        <taxon>Plagiorchiida</taxon>
        <taxon>Echinostomata</taxon>
        <taxon>Echinostomatoidea</taxon>
        <taxon>Fasciolidae</taxon>
        <taxon>Fasciolopsis</taxon>
    </lineage>
</organism>
<evidence type="ECO:0000313" key="6">
    <source>
        <dbReference type="EMBL" id="KAA0199798.1"/>
    </source>
</evidence>
<keyword evidence="1" id="KW-0547">Nucleotide-binding</keyword>
<proteinExistence type="predicted"/>
<dbReference type="SUPFAM" id="SSF52540">
    <property type="entry name" value="P-loop containing nucleoside triphosphate hydrolases"/>
    <property type="match status" value="2"/>
</dbReference>
<evidence type="ECO:0000256" key="3">
    <source>
        <dbReference type="ARBA" id="ARBA00022806"/>
    </source>
</evidence>
<dbReference type="SMART" id="SM00487">
    <property type="entry name" value="DEXDc"/>
    <property type="match status" value="1"/>
</dbReference>
<dbReference type="Pfam" id="PF00270">
    <property type="entry name" value="DEAD"/>
    <property type="match status" value="1"/>
</dbReference>
<keyword evidence="2" id="KW-0378">Hydrolase</keyword>